<keyword evidence="3" id="KW-0472">Membrane</keyword>
<evidence type="ECO:0000256" key="3">
    <source>
        <dbReference type="SAM" id="Phobius"/>
    </source>
</evidence>
<evidence type="ECO:0000259" key="4">
    <source>
        <dbReference type="PROSITE" id="PS51782"/>
    </source>
</evidence>
<feature type="region of interest" description="Disordered" evidence="2">
    <location>
        <begin position="160"/>
        <end position="179"/>
    </location>
</feature>
<dbReference type="EMBL" id="AP021874">
    <property type="protein sequence ID" value="BBO66584.1"/>
    <property type="molecule type" value="Genomic_DNA"/>
</dbReference>
<keyword evidence="6" id="KW-1185">Reference proteome</keyword>
<evidence type="ECO:0000313" key="6">
    <source>
        <dbReference type="Proteomes" id="UP000427906"/>
    </source>
</evidence>
<reference evidence="5 6" key="1">
    <citation type="submission" date="2019-11" db="EMBL/GenBank/DDBJ databases">
        <title>Comparative genomics of hydrocarbon-degrading Desulfosarcina strains.</title>
        <authorList>
            <person name="Watanabe M."/>
            <person name="Kojima H."/>
            <person name="Fukui M."/>
        </authorList>
    </citation>
    <scope>NUCLEOTIDE SEQUENCE [LARGE SCALE GENOMIC DNA]</scope>
    <source>
        <strain evidence="5 6">PL12</strain>
    </source>
</reference>
<dbReference type="RefSeq" id="WP_155314935.1">
    <property type="nucleotide sequence ID" value="NZ_AP021874.1"/>
</dbReference>
<keyword evidence="3" id="KW-0812">Transmembrane</keyword>
<dbReference type="Pfam" id="PF01476">
    <property type="entry name" value="LysM"/>
    <property type="match status" value="1"/>
</dbReference>
<dbReference type="PANTHER" id="PTHR33734:SF22">
    <property type="entry name" value="MEMBRANE-BOUND LYTIC MUREIN TRANSGLYCOSYLASE D"/>
    <property type="match status" value="1"/>
</dbReference>
<dbReference type="PANTHER" id="PTHR33734">
    <property type="entry name" value="LYSM DOMAIN-CONTAINING GPI-ANCHORED PROTEIN 2"/>
    <property type="match status" value="1"/>
</dbReference>
<dbReference type="GO" id="GO:0008932">
    <property type="term" value="F:lytic endotransglycosylase activity"/>
    <property type="evidence" value="ECO:0007669"/>
    <property type="project" value="TreeGrafter"/>
</dbReference>
<evidence type="ECO:0000313" key="5">
    <source>
        <dbReference type="EMBL" id="BBO66584.1"/>
    </source>
</evidence>
<evidence type="ECO:0000256" key="1">
    <source>
        <dbReference type="SAM" id="Coils"/>
    </source>
</evidence>
<dbReference type="CDD" id="cd00118">
    <property type="entry name" value="LysM"/>
    <property type="match status" value="1"/>
</dbReference>
<protein>
    <recommendedName>
        <fullName evidence="4">LysM domain-containing protein</fullName>
    </recommendedName>
</protein>
<dbReference type="InterPro" id="IPR036779">
    <property type="entry name" value="LysM_dom_sf"/>
</dbReference>
<dbReference type="SMART" id="SM00257">
    <property type="entry name" value="LysM"/>
    <property type="match status" value="1"/>
</dbReference>
<feature type="transmembrane region" description="Helical" evidence="3">
    <location>
        <begin position="47"/>
        <end position="69"/>
    </location>
</feature>
<organism evidence="5 6">
    <name type="scientific">Desulfosarcina alkanivorans</name>
    <dbReference type="NCBI Taxonomy" id="571177"/>
    <lineage>
        <taxon>Bacteria</taxon>
        <taxon>Pseudomonadati</taxon>
        <taxon>Thermodesulfobacteriota</taxon>
        <taxon>Desulfobacteria</taxon>
        <taxon>Desulfobacterales</taxon>
        <taxon>Desulfosarcinaceae</taxon>
        <taxon>Desulfosarcina</taxon>
    </lineage>
</organism>
<dbReference type="InterPro" id="IPR018392">
    <property type="entry name" value="LysM"/>
</dbReference>
<dbReference type="Gene3D" id="3.10.350.10">
    <property type="entry name" value="LysM domain"/>
    <property type="match status" value="1"/>
</dbReference>
<feature type="coiled-coil region" evidence="1">
    <location>
        <begin position="73"/>
        <end position="100"/>
    </location>
</feature>
<name>A0A5K7YJP9_9BACT</name>
<dbReference type="PROSITE" id="PS51782">
    <property type="entry name" value="LYSM"/>
    <property type="match status" value="1"/>
</dbReference>
<dbReference type="KEGG" id="dalk:DSCA_05140"/>
<keyword evidence="1" id="KW-0175">Coiled coil</keyword>
<gene>
    <name evidence="5" type="ORF">DSCA_05140</name>
</gene>
<dbReference type="OrthoDB" id="5418483at2"/>
<dbReference type="SUPFAM" id="SSF54106">
    <property type="entry name" value="LysM domain"/>
    <property type="match status" value="1"/>
</dbReference>
<sequence>MKWKDDGSGKDVNPDGSDPYYEDDGYAAFKEKGIQKKGILSGNPVRYLYWGLGIAVVAGVVLLVMLLFSNINEPADLARINELEQKIESLEKRLEKIDGVDEKVTRIWEQAKSFEKFKTRFDRSEASMSLRMDHLAMSLDALQKKTDETLKRVDLIEKAPAPVSPPPVKQTAVKKPSSPKVHTVAAGDTLYNISRRYDLSVEELRAINKLKKGAVLHVGQTLMVSRPGD</sequence>
<dbReference type="AlphaFoldDB" id="A0A5K7YJP9"/>
<accession>A0A5K7YJP9</accession>
<proteinExistence type="predicted"/>
<feature type="domain" description="LysM" evidence="4">
    <location>
        <begin position="180"/>
        <end position="224"/>
    </location>
</feature>
<keyword evidence="3" id="KW-1133">Transmembrane helix</keyword>
<dbReference type="Proteomes" id="UP000427906">
    <property type="component" value="Chromosome"/>
</dbReference>
<evidence type="ECO:0000256" key="2">
    <source>
        <dbReference type="SAM" id="MobiDB-lite"/>
    </source>
</evidence>